<keyword evidence="5" id="KW-1185">Reference proteome</keyword>
<organism evidence="2 4">
    <name type="scientific">Cannabis sativa</name>
    <name type="common">Hemp</name>
    <name type="synonym">Marijuana</name>
    <dbReference type="NCBI Taxonomy" id="3483"/>
    <lineage>
        <taxon>Eukaryota</taxon>
        <taxon>Viridiplantae</taxon>
        <taxon>Streptophyta</taxon>
        <taxon>Embryophyta</taxon>
        <taxon>Tracheophyta</taxon>
        <taxon>Spermatophyta</taxon>
        <taxon>Magnoliopsida</taxon>
        <taxon>eudicotyledons</taxon>
        <taxon>Gunneridae</taxon>
        <taxon>Pentapetalae</taxon>
        <taxon>rosids</taxon>
        <taxon>fabids</taxon>
        <taxon>Rosales</taxon>
        <taxon>Cannabaceae</taxon>
        <taxon>Cannabis</taxon>
    </lineage>
</organism>
<accession>A0A7J6F166</accession>
<evidence type="ECO:0000313" key="2">
    <source>
        <dbReference type="EMBL" id="KAF4364457.1"/>
    </source>
</evidence>
<name>A0A7J6F166_CANSA</name>
<sequence length="167" mass="18558">MDRGGRASQMIDLVNLEEKWLDDVVSDHLESGVTEMVHHVLFSSSEKIINDNHAVTTLHETVHEVRPDETCSASNNDPLPLSLQPQRNLTPGIPVLNPETTLVVHRAMSQVARFELGRERIKDRGAVPLGSLVGREKRETQSSYSNADENKCQPLFAEDVSNRTGHG</sequence>
<protein>
    <submittedName>
        <fullName evidence="2">Uncharacterized protein</fullName>
    </submittedName>
</protein>
<evidence type="ECO:0000313" key="4">
    <source>
        <dbReference type="Proteomes" id="UP000525078"/>
    </source>
</evidence>
<proteinExistence type="predicted"/>
<evidence type="ECO:0000313" key="3">
    <source>
        <dbReference type="EMBL" id="KAF4384883.1"/>
    </source>
</evidence>
<feature type="region of interest" description="Disordered" evidence="1">
    <location>
        <begin position="132"/>
        <end position="167"/>
    </location>
</feature>
<gene>
    <name evidence="2" type="ORF">F8388_007034</name>
    <name evidence="3" type="ORF">G4B88_000279</name>
</gene>
<evidence type="ECO:0000313" key="5">
    <source>
        <dbReference type="Proteomes" id="UP000583929"/>
    </source>
</evidence>
<dbReference type="EMBL" id="JAATIP010000167">
    <property type="protein sequence ID" value="KAF4364457.1"/>
    <property type="molecule type" value="Genomic_DNA"/>
</dbReference>
<reference evidence="4 5" key="1">
    <citation type="journal article" date="2020" name="bioRxiv">
        <title>Sequence and annotation of 42 cannabis genomes reveals extensive copy number variation in cannabinoid synthesis and pathogen resistance genes.</title>
        <authorList>
            <person name="Mckernan K.J."/>
            <person name="Helbert Y."/>
            <person name="Kane L.T."/>
            <person name="Ebling H."/>
            <person name="Zhang L."/>
            <person name="Liu B."/>
            <person name="Eaton Z."/>
            <person name="Mclaughlin S."/>
            <person name="Kingan S."/>
            <person name="Baybayan P."/>
            <person name="Concepcion G."/>
            <person name="Jordan M."/>
            <person name="Riva A."/>
            <person name="Barbazuk W."/>
            <person name="Harkins T."/>
        </authorList>
    </citation>
    <scope>NUCLEOTIDE SEQUENCE [LARGE SCALE GENOMIC DNA]</scope>
    <source>
        <strain evidence="4 5">cv. Jamaican Lion 4</strain>
        <strain evidence="3">Father</strain>
        <strain evidence="2">Mother</strain>
        <tissue evidence="2">Leaf</tissue>
    </source>
</reference>
<evidence type="ECO:0000256" key="1">
    <source>
        <dbReference type="SAM" id="MobiDB-lite"/>
    </source>
</evidence>
<comment type="caution">
    <text evidence="2">The sequence shown here is derived from an EMBL/GenBank/DDBJ whole genome shotgun (WGS) entry which is preliminary data.</text>
</comment>
<dbReference type="EMBL" id="JAATIQ010000089">
    <property type="protein sequence ID" value="KAF4384883.1"/>
    <property type="molecule type" value="Genomic_DNA"/>
</dbReference>
<dbReference type="Proteomes" id="UP000583929">
    <property type="component" value="Unassembled WGS sequence"/>
</dbReference>
<dbReference type="AlphaFoldDB" id="A0A7J6F166"/>
<dbReference type="Proteomes" id="UP000525078">
    <property type="component" value="Unassembled WGS sequence"/>
</dbReference>